<accession>A0A5A7S5N6</accession>
<comment type="caution">
    <text evidence="1">The sequence shown here is derived from an EMBL/GenBank/DDBJ whole genome shotgun (WGS) entry which is preliminary data.</text>
</comment>
<dbReference type="Gene3D" id="3.40.50.720">
    <property type="entry name" value="NAD(P)-binding Rossmann-like Domain"/>
    <property type="match status" value="1"/>
</dbReference>
<dbReference type="RefSeq" id="WP_149433121.1">
    <property type="nucleotide sequence ID" value="NZ_VLNY01000024.1"/>
</dbReference>
<dbReference type="OrthoDB" id="1910498at2"/>
<gene>
    <name evidence="1" type="ORF">FOY51_25700</name>
</gene>
<protein>
    <recommendedName>
        <fullName evidence="3">Saccharopine dehydrogenase</fullName>
    </recommendedName>
</protein>
<evidence type="ECO:0000313" key="2">
    <source>
        <dbReference type="Proteomes" id="UP000322244"/>
    </source>
</evidence>
<evidence type="ECO:0008006" key="3">
    <source>
        <dbReference type="Google" id="ProtNLM"/>
    </source>
</evidence>
<dbReference type="SUPFAM" id="SSF51735">
    <property type="entry name" value="NAD(P)-binding Rossmann-fold domains"/>
    <property type="match status" value="1"/>
</dbReference>
<proteinExistence type="predicted"/>
<dbReference type="AlphaFoldDB" id="A0A5A7S5N6"/>
<evidence type="ECO:0000313" key="1">
    <source>
        <dbReference type="EMBL" id="KAA0017036.1"/>
    </source>
</evidence>
<organism evidence="1 2">
    <name type="scientific">Antrihabitans cavernicola</name>
    <dbReference type="NCBI Taxonomy" id="2495913"/>
    <lineage>
        <taxon>Bacteria</taxon>
        <taxon>Bacillati</taxon>
        <taxon>Actinomycetota</taxon>
        <taxon>Actinomycetes</taxon>
        <taxon>Mycobacteriales</taxon>
        <taxon>Nocardiaceae</taxon>
        <taxon>Antrihabitans</taxon>
    </lineage>
</organism>
<dbReference type="EMBL" id="VLNY01000024">
    <property type="protein sequence ID" value="KAA0017036.1"/>
    <property type="molecule type" value="Genomic_DNA"/>
</dbReference>
<keyword evidence="2" id="KW-1185">Reference proteome</keyword>
<name>A0A5A7S5N6_9NOCA</name>
<dbReference type="Proteomes" id="UP000322244">
    <property type="component" value="Unassembled WGS sequence"/>
</dbReference>
<dbReference type="InterPro" id="IPR036291">
    <property type="entry name" value="NAD(P)-bd_dom_sf"/>
</dbReference>
<sequence length="331" mass="35244">MNNNPHSVLIIGSTGVLGSTIAAAFTEQQWTVLRGVRASDDAPGTVHVDLDDPDSVTQAMRQSELTVTSVPDHNCVAENIALKQGGILLNVSTLDSEHTRAMRQQSNATGTVILNTGLAPGVTNLVVADLLQQYPEADTIEVALGFSTKGMGGRAGVEFVYHNLTSGTHDTAVIPFPRPIGRRRCIAFAEQEPGWMGACADGRQVHIYACFDSRPLHTGIRALNKIGLLSKIPSAPFMIGHGSVPKSPTTESIVHWVSVKKQDQLLAARTVECRGDYLSCARATTIFAAAALDADLRANSGCFSSEEVFGLAELRPELSRAGIDVVDRTSG</sequence>
<reference evidence="1 2" key="1">
    <citation type="submission" date="2019-07" db="EMBL/GenBank/DDBJ databases">
        <title>Rhodococcus cavernicolus sp. nov., isolated from a cave.</title>
        <authorList>
            <person name="Lee S.D."/>
        </authorList>
    </citation>
    <scope>NUCLEOTIDE SEQUENCE [LARGE SCALE GENOMIC DNA]</scope>
    <source>
        <strain evidence="1 2">C1-24</strain>
    </source>
</reference>